<protein>
    <submittedName>
        <fullName evidence="12">Peptidase M48</fullName>
    </submittedName>
</protein>
<dbReference type="GO" id="GO:0006508">
    <property type="term" value="P:proteolysis"/>
    <property type="evidence" value="ECO:0007669"/>
    <property type="project" value="UniProtKB-KW"/>
</dbReference>
<keyword evidence="3" id="KW-0812">Transmembrane</keyword>
<proteinExistence type="inferred from homology"/>
<evidence type="ECO:0000256" key="2">
    <source>
        <dbReference type="ARBA" id="ARBA00022670"/>
    </source>
</evidence>
<accession>A0A101J7X3</accession>
<dbReference type="Gene3D" id="3.30.2010.10">
    <property type="entry name" value="Metalloproteases ('zincins'), catalytic domain"/>
    <property type="match status" value="1"/>
</dbReference>
<evidence type="ECO:0000256" key="4">
    <source>
        <dbReference type="ARBA" id="ARBA00022723"/>
    </source>
</evidence>
<keyword evidence="2 10" id="KW-0645">Protease</keyword>
<dbReference type="CDD" id="cd07325">
    <property type="entry name" value="M48_Ste24p_like"/>
    <property type="match status" value="1"/>
</dbReference>
<dbReference type="PANTHER" id="PTHR43221">
    <property type="entry name" value="PROTEASE HTPX"/>
    <property type="match status" value="1"/>
</dbReference>
<name>A0A101J7X3_CHLLI</name>
<dbReference type="AlphaFoldDB" id="A0A101J7X3"/>
<dbReference type="GO" id="GO:0004222">
    <property type="term" value="F:metalloendopeptidase activity"/>
    <property type="evidence" value="ECO:0007669"/>
    <property type="project" value="InterPro"/>
</dbReference>
<evidence type="ECO:0000256" key="8">
    <source>
        <dbReference type="ARBA" id="ARBA00023049"/>
    </source>
</evidence>
<keyword evidence="6 10" id="KW-0862">Zinc</keyword>
<keyword evidence="5 10" id="KW-0378">Hydrolase</keyword>
<comment type="similarity">
    <text evidence="10">Belongs to the peptidase M48 family.</text>
</comment>
<evidence type="ECO:0000256" key="5">
    <source>
        <dbReference type="ARBA" id="ARBA00022801"/>
    </source>
</evidence>
<dbReference type="GO" id="GO:0046872">
    <property type="term" value="F:metal ion binding"/>
    <property type="evidence" value="ECO:0007669"/>
    <property type="project" value="UniProtKB-KW"/>
</dbReference>
<evidence type="ECO:0000313" key="13">
    <source>
        <dbReference type="Proteomes" id="UP000053937"/>
    </source>
</evidence>
<keyword evidence="4" id="KW-0479">Metal-binding</keyword>
<dbReference type="Proteomes" id="UP000053937">
    <property type="component" value="Unassembled WGS sequence"/>
</dbReference>
<evidence type="ECO:0000256" key="7">
    <source>
        <dbReference type="ARBA" id="ARBA00022989"/>
    </source>
</evidence>
<gene>
    <name evidence="12" type="ORF">ASB62_07785</name>
</gene>
<evidence type="ECO:0000259" key="11">
    <source>
        <dbReference type="Pfam" id="PF01435"/>
    </source>
</evidence>
<keyword evidence="9" id="KW-0472">Membrane</keyword>
<dbReference type="Pfam" id="PF01435">
    <property type="entry name" value="Peptidase_M48"/>
    <property type="match status" value="1"/>
</dbReference>
<keyword evidence="13" id="KW-1185">Reference proteome</keyword>
<dbReference type="PANTHER" id="PTHR43221:SF3">
    <property type="entry name" value="SLL1280 PROTEIN"/>
    <property type="match status" value="1"/>
</dbReference>
<dbReference type="OrthoDB" id="9810445at2"/>
<dbReference type="InterPro" id="IPR001915">
    <property type="entry name" value="Peptidase_M48"/>
</dbReference>
<evidence type="ECO:0000256" key="10">
    <source>
        <dbReference type="RuleBase" id="RU003983"/>
    </source>
</evidence>
<evidence type="ECO:0000256" key="3">
    <source>
        <dbReference type="ARBA" id="ARBA00022692"/>
    </source>
</evidence>
<evidence type="ECO:0000313" key="12">
    <source>
        <dbReference type="EMBL" id="KUL21859.1"/>
    </source>
</evidence>
<sequence>MLHYSEFIHHEDEAARIQLEAIPGFASAVKAFLKIGFEQQMHGIFMSEKIRLSPSQLPELYHLLPPVCSLLGIQEPEFYLEMNPQPNAYTFGDSRLFLCITSGLVEYLDTEELRSVIAHECGHIACRHVLYHTMAQYLLIGSEFLGIARHLIQPIQWGLLYWNRRSELSADRAAALVAGGSKEIIETQIRFAGGPKSITDKINVEEFAAQSKSYEQLKENKWDKFLQGISELGKSHPASAIRVNEILQWTEQPHFKTLVAALHDPKQQRAVCPACKKEMEKEWKFCKYCGTNLIESL</sequence>
<organism evidence="12 13">
    <name type="scientific">Chlorobium limicola</name>
    <dbReference type="NCBI Taxonomy" id="1092"/>
    <lineage>
        <taxon>Bacteria</taxon>
        <taxon>Pseudomonadati</taxon>
        <taxon>Chlorobiota</taxon>
        <taxon>Chlorobiia</taxon>
        <taxon>Chlorobiales</taxon>
        <taxon>Chlorobiaceae</taxon>
        <taxon>Chlorobium/Pelodictyon group</taxon>
        <taxon>Chlorobium</taxon>
    </lineage>
</organism>
<dbReference type="RefSeq" id="WP_059139340.1">
    <property type="nucleotide sequence ID" value="NZ_LMBR01000201.1"/>
</dbReference>
<comment type="caution">
    <text evidence="12">The sequence shown here is derived from an EMBL/GenBank/DDBJ whole genome shotgun (WGS) entry which is preliminary data.</text>
</comment>
<keyword evidence="8 10" id="KW-0482">Metalloprotease</keyword>
<dbReference type="EMBL" id="LMBR01000201">
    <property type="protein sequence ID" value="KUL21859.1"/>
    <property type="molecule type" value="Genomic_DNA"/>
</dbReference>
<evidence type="ECO:0000256" key="1">
    <source>
        <dbReference type="ARBA" id="ARBA00022475"/>
    </source>
</evidence>
<reference evidence="12 13" key="1">
    <citation type="submission" date="2015-10" db="EMBL/GenBank/DDBJ databases">
        <title>Draft Genome Sequence of Chlorobium limicola strain Frasassi Growing under Artificial Lighting in the Frasassi Cave System.</title>
        <authorList>
            <person name="Mansor M."/>
            <person name="Macalady J."/>
        </authorList>
    </citation>
    <scope>NUCLEOTIDE SEQUENCE [LARGE SCALE GENOMIC DNA]</scope>
    <source>
        <strain evidence="12 13">Frasassi</strain>
    </source>
</reference>
<evidence type="ECO:0000256" key="9">
    <source>
        <dbReference type="ARBA" id="ARBA00023136"/>
    </source>
</evidence>
<comment type="cofactor">
    <cofactor evidence="10">
        <name>Zn(2+)</name>
        <dbReference type="ChEBI" id="CHEBI:29105"/>
    </cofactor>
    <text evidence="10">Binds 1 zinc ion per subunit.</text>
</comment>
<dbReference type="InterPro" id="IPR050083">
    <property type="entry name" value="HtpX_protease"/>
</dbReference>
<feature type="domain" description="Peptidase M48" evidence="11">
    <location>
        <begin position="76"/>
        <end position="249"/>
    </location>
</feature>
<keyword evidence="7" id="KW-1133">Transmembrane helix</keyword>
<evidence type="ECO:0000256" key="6">
    <source>
        <dbReference type="ARBA" id="ARBA00022833"/>
    </source>
</evidence>
<keyword evidence="1" id="KW-1003">Cell membrane</keyword>